<dbReference type="PROSITE" id="PS51257">
    <property type="entry name" value="PROKAR_LIPOPROTEIN"/>
    <property type="match status" value="1"/>
</dbReference>
<evidence type="ECO:0000256" key="4">
    <source>
        <dbReference type="ARBA" id="ARBA00022475"/>
    </source>
</evidence>
<proteinExistence type="inferred from homology"/>
<comment type="similarity">
    <text evidence="2">Belongs to the membrane fusion protein (MFP) (TC 8.A.1) family.</text>
</comment>
<evidence type="ECO:0000259" key="9">
    <source>
        <dbReference type="Pfam" id="PF25876"/>
    </source>
</evidence>
<evidence type="ECO:0000313" key="14">
    <source>
        <dbReference type="Proteomes" id="UP000593892"/>
    </source>
</evidence>
<dbReference type="GO" id="GO:1990281">
    <property type="term" value="C:efflux pump complex"/>
    <property type="evidence" value="ECO:0007669"/>
    <property type="project" value="TreeGrafter"/>
</dbReference>
<dbReference type="RefSeq" id="WP_194450696.1">
    <property type="nucleotide sequence ID" value="NZ_CP063849.1"/>
</dbReference>
<organism evidence="13 14">
    <name type="scientific">Paludibaculum fermentans</name>
    <dbReference type="NCBI Taxonomy" id="1473598"/>
    <lineage>
        <taxon>Bacteria</taxon>
        <taxon>Pseudomonadati</taxon>
        <taxon>Acidobacteriota</taxon>
        <taxon>Terriglobia</taxon>
        <taxon>Bryobacterales</taxon>
        <taxon>Bryobacteraceae</taxon>
        <taxon>Paludibaculum</taxon>
    </lineage>
</organism>
<dbReference type="Gene3D" id="2.40.420.20">
    <property type="match status" value="1"/>
</dbReference>
<dbReference type="Gene3D" id="2.40.50.100">
    <property type="match status" value="1"/>
</dbReference>
<dbReference type="NCBIfam" id="TIGR01730">
    <property type="entry name" value="RND_mfp"/>
    <property type="match status" value="1"/>
</dbReference>
<dbReference type="Pfam" id="PF25967">
    <property type="entry name" value="RND-MFP_C"/>
    <property type="match status" value="1"/>
</dbReference>
<feature type="compositionally biased region" description="Low complexity" evidence="7">
    <location>
        <begin position="421"/>
        <end position="435"/>
    </location>
</feature>
<feature type="compositionally biased region" description="Basic residues" evidence="7">
    <location>
        <begin position="450"/>
        <end position="460"/>
    </location>
</feature>
<feature type="domain" description="Multidrug resistance protein MdtA-like beta-barrel" evidence="11">
    <location>
        <begin position="244"/>
        <end position="326"/>
    </location>
</feature>
<evidence type="ECO:0000313" key="13">
    <source>
        <dbReference type="EMBL" id="QOY89034.1"/>
    </source>
</evidence>
<dbReference type="GO" id="GO:0015562">
    <property type="term" value="F:efflux transmembrane transporter activity"/>
    <property type="evidence" value="ECO:0007669"/>
    <property type="project" value="TreeGrafter"/>
</dbReference>
<feature type="compositionally biased region" description="Gly residues" evidence="7">
    <location>
        <begin position="406"/>
        <end position="420"/>
    </location>
</feature>
<dbReference type="InterPro" id="IPR058625">
    <property type="entry name" value="MdtA-like_BSH"/>
</dbReference>
<dbReference type="Gene3D" id="1.10.287.470">
    <property type="entry name" value="Helix hairpin bin"/>
    <property type="match status" value="1"/>
</dbReference>
<keyword evidence="8" id="KW-0732">Signal</keyword>
<dbReference type="Pfam" id="PF25876">
    <property type="entry name" value="HH_MFP_RND"/>
    <property type="match status" value="1"/>
</dbReference>
<dbReference type="Pfam" id="PF25917">
    <property type="entry name" value="BSH_RND"/>
    <property type="match status" value="1"/>
</dbReference>
<keyword evidence="6" id="KW-0472">Membrane</keyword>
<dbReference type="InterPro" id="IPR058627">
    <property type="entry name" value="MdtA-like_C"/>
</dbReference>
<dbReference type="GO" id="GO:0030313">
    <property type="term" value="C:cell envelope"/>
    <property type="evidence" value="ECO:0007669"/>
    <property type="project" value="UniProtKB-SubCell"/>
</dbReference>
<evidence type="ECO:0000256" key="3">
    <source>
        <dbReference type="ARBA" id="ARBA00022448"/>
    </source>
</evidence>
<evidence type="ECO:0000256" key="5">
    <source>
        <dbReference type="ARBA" id="ARBA00022519"/>
    </source>
</evidence>
<evidence type="ECO:0000259" key="11">
    <source>
        <dbReference type="Pfam" id="PF25944"/>
    </source>
</evidence>
<dbReference type="AlphaFoldDB" id="A0A7S7SL55"/>
<evidence type="ECO:0000256" key="7">
    <source>
        <dbReference type="SAM" id="MobiDB-lite"/>
    </source>
</evidence>
<accession>A0A7S7SL55</accession>
<evidence type="ECO:0000256" key="8">
    <source>
        <dbReference type="SAM" id="SignalP"/>
    </source>
</evidence>
<dbReference type="SUPFAM" id="SSF111369">
    <property type="entry name" value="HlyD-like secretion proteins"/>
    <property type="match status" value="1"/>
</dbReference>
<gene>
    <name evidence="13" type="ORF">IRI77_03485</name>
</gene>
<keyword evidence="5" id="KW-0997">Cell inner membrane</keyword>
<keyword evidence="3" id="KW-0813">Transport</keyword>
<dbReference type="PANTHER" id="PTHR30469:SF36">
    <property type="entry name" value="BLL3903 PROTEIN"/>
    <property type="match status" value="1"/>
</dbReference>
<dbReference type="EMBL" id="CP063849">
    <property type="protein sequence ID" value="QOY89034.1"/>
    <property type="molecule type" value="Genomic_DNA"/>
</dbReference>
<evidence type="ECO:0000256" key="1">
    <source>
        <dbReference type="ARBA" id="ARBA00004236"/>
    </source>
</evidence>
<keyword evidence="4" id="KW-1003">Cell membrane</keyword>
<feature type="chain" id="PRO_5032550819" evidence="8">
    <location>
        <begin position="22"/>
        <end position="460"/>
    </location>
</feature>
<feature type="domain" description="Multidrug resistance protein MdtA-like barrel-sandwich hybrid" evidence="10">
    <location>
        <begin position="72"/>
        <end position="233"/>
    </location>
</feature>
<feature type="region of interest" description="Disordered" evidence="7">
    <location>
        <begin position="397"/>
        <end position="460"/>
    </location>
</feature>
<dbReference type="FunFam" id="2.40.420.20:FF:000001">
    <property type="entry name" value="Efflux RND transporter periplasmic adaptor subunit"/>
    <property type="match status" value="1"/>
</dbReference>
<comment type="subcellular location">
    <subcellularLocation>
        <location evidence="1">Cell membrane</location>
    </subcellularLocation>
</comment>
<dbReference type="InterPro" id="IPR058626">
    <property type="entry name" value="MdtA-like_b-barrel"/>
</dbReference>
<evidence type="ECO:0000259" key="12">
    <source>
        <dbReference type="Pfam" id="PF25967"/>
    </source>
</evidence>
<evidence type="ECO:0000259" key="10">
    <source>
        <dbReference type="Pfam" id="PF25917"/>
    </source>
</evidence>
<dbReference type="PANTHER" id="PTHR30469">
    <property type="entry name" value="MULTIDRUG RESISTANCE PROTEIN MDTA"/>
    <property type="match status" value="1"/>
</dbReference>
<dbReference type="Proteomes" id="UP000593892">
    <property type="component" value="Chromosome"/>
</dbReference>
<protein>
    <submittedName>
        <fullName evidence="13">Efflux RND transporter periplasmic adaptor subunit</fullName>
    </submittedName>
</protein>
<sequence length="460" mass="48524">MTSRTFSGRWAAITLAVLALAGTGCNRGGAASKKDAAAKKGDAVPVSLTAVAQRDVPLDLEVIGNIEAYSVISMRSQVSGLLQKVHFKEGDFVSKGQVLFSIDPSPFNAALREAEANLARSEAQIGQAQATLKRDIAQAKYSGQQADRYKSLQKEGIVSKEQVDQFTTAADTNSEIIRVDEAAIRSAEASLVASRAQADNARIQVGYTTIRSPIDGRTGNIAVKEGNIVSSNTIELTSINQIQPIYVTFSAPESNLAEIKKFAAEGKLQVTVLPSEGEEVTPEVGTLTFVDNNVDATTGTIKLKGTFQNAGRHLWPGAFVRVRLRLSTRKNALIVPAQAIQEGQDGQFVYIATDKMTVEQRPVKVGSRSGQDMVIDQGVEAGEKVVVEGQLRLAPGMKIRVREGRPGGPGKGGKKGGGGAPAATAAETPQGAPAADAPPSQDGSTTPGARKGRKGEHKKQ</sequence>
<evidence type="ECO:0000256" key="6">
    <source>
        <dbReference type="ARBA" id="ARBA00023136"/>
    </source>
</evidence>
<dbReference type="InterPro" id="IPR058624">
    <property type="entry name" value="MdtA-like_HH"/>
</dbReference>
<feature type="signal peptide" evidence="8">
    <location>
        <begin position="1"/>
        <end position="21"/>
    </location>
</feature>
<feature type="domain" description="Multidrug resistance protein MdtA-like alpha-helical hairpin" evidence="9">
    <location>
        <begin position="126"/>
        <end position="208"/>
    </location>
</feature>
<name>A0A7S7SL55_PALFE</name>
<dbReference type="Pfam" id="PF25944">
    <property type="entry name" value="Beta-barrel_RND"/>
    <property type="match status" value="1"/>
</dbReference>
<feature type="domain" description="Multidrug resistance protein MdtA-like C-terminal permuted SH3" evidence="12">
    <location>
        <begin position="331"/>
        <end position="389"/>
    </location>
</feature>
<evidence type="ECO:0000256" key="2">
    <source>
        <dbReference type="ARBA" id="ARBA00009477"/>
    </source>
</evidence>
<dbReference type="KEGG" id="pfer:IRI77_03485"/>
<keyword evidence="14" id="KW-1185">Reference proteome</keyword>
<dbReference type="InterPro" id="IPR006143">
    <property type="entry name" value="RND_pump_MFP"/>
</dbReference>
<dbReference type="Gene3D" id="2.40.30.170">
    <property type="match status" value="1"/>
</dbReference>
<reference evidence="13 14" key="1">
    <citation type="submission" date="2020-10" db="EMBL/GenBank/DDBJ databases">
        <title>Complete genome sequence of Paludibaculum fermentans P105T, a facultatively anaerobic acidobacterium capable of dissimilatory Fe(III) reduction.</title>
        <authorList>
            <person name="Dedysh S.N."/>
            <person name="Beletsky A.V."/>
            <person name="Kulichevskaya I.S."/>
            <person name="Mardanov A.V."/>
            <person name="Ravin N.V."/>
        </authorList>
    </citation>
    <scope>NUCLEOTIDE SEQUENCE [LARGE SCALE GENOMIC DNA]</scope>
    <source>
        <strain evidence="13 14">P105</strain>
    </source>
</reference>